<comment type="caution">
    <text evidence="10">The sequence shown here is derived from an EMBL/GenBank/DDBJ whole genome shotgun (WGS) entry which is preliminary data.</text>
</comment>
<dbReference type="Pfam" id="PF07568">
    <property type="entry name" value="HisKA_2"/>
    <property type="match status" value="1"/>
</dbReference>
<evidence type="ECO:0000256" key="3">
    <source>
        <dbReference type="ARBA" id="ARBA00022553"/>
    </source>
</evidence>
<evidence type="ECO:0000256" key="1">
    <source>
        <dbReference type="ARBA" id="ARBA00000085"/>
    </source>
</evidence>
<evidence type="ECO:0000259" key="9">
    <source>
        <dbReference type="PROSITE" id="PS50109"/>
    </source>
</evidence>
<sequence>MERGLIVDIGQDILNTTPLSPLQTSLLEHISKLISFGESLTRQRIQIFTPLLESSQGTMHHRADMLCIERSDQGVITRQLKGNNTWHSMMESGQPLIGVEHDQRQHVFPVVDNGGRIIGGIAFTVSPSIKIEQYEQEYTLSDTMQRLMLTATDEQIQSYEPISYFDGLIIFDDSHRILYGNEAAVQLVDVLGFDRRLVGSSIYSSTLKVSAIQQVLEDRTIYTSEEIYQDMVIRQHMIPIAMGRNETRCFLVLHDCTRESKQQQELLVKNSIIKEVHHRVKNNLQTVAGLLRMEARRSSLPEVKQALQEGINRIESMALVHDIVSHYDEDYIGIRSIYDELCRLLRMSMVRQDQDVTFTYSGEDMLISSHMASYVSLIINELITNSLEHGLDGKNGEIRLAVTESEEYIVLAFSDTGKGLPPEFSINSNKRLGLTIINNLVTHELKGKLSVENTDVGVLVTIHMKKEK</sequence>
<comment type="catalytic activity">
    <reaction evidence="1">
        <text>ATP + protein L-histidine = ADP + protein N-phospho-L-histidine.</text>
        <dbReference type="EC" id="2.7.13.3"/>
    </reaction>
</comment>
<keyword evidence="7" id="KW-0067">ATP-binding</keyword>
<dbReference type="Gene3D" id="3.30.565.10">
    <property type="entry name" value="Histidine kinase-like ATPase, C-terminal domain"/>
    <property type="match status" value="1"/>
</dbReference>
<evidence type="ECO:0000256" key="5">
    <source>
        <dbReference type="ARBA" id="ARBA00022741"/>
    </source>
</evidence>
<dbReference type="Pfam" id="PF02518">
    <property type="entry name" value="HATPase_c"/>
    <property type="match status" value="1"/>
</dbReference>
<keyword evidence="4" id="KW-0808">Transferase</keyword>
<feature type="domain" description="Histidine kinase" evidence="9">
    <location>
        <begin position="275"/>
        <end position="468"/>
    </location>
</feature>
<organism evidence="10 11">
    <name type="scientific">Veillonella dispar ATCC 17748</name>
    <dbReference type="NCBI Taxonomy" id="546273"/>
    <lineage>
        <taxon>Bacteria</taxon>
        <taxon>Bacillati</taxon>
        <taxon>Bacillota</taxon>
        <taxon>Negativicutes</taxon>
        <taxon>Veillonellales</taxon>
        <taxon>Veillonellaceae</taxon>
        <taxon>Veillonella</taxon>
    </lineage>
</organism>
<dbReference type="EMBL" id="ACIK02000010">
    <property type="protein sequence ID" value="EEP65133.1"/>
    <property type="molecule type" value="Genomic_DNA"/>
</dbReference>
<evidence type="ECO:0000313" key="10">
    <source>
        <dbReference type="EMBL" id="EEP65133.1"/>
    </source>
</evidence>
<dbReference type="InterPro" id="IPR036890">
    <property type="entry name" value="HATPase_C_sf"/>
</dbReference>
<keyword evidence="11" id="KW-1185">Reference proteome</keyword>
<evidence type="ECO:0000256" key="4">
    <source>
        <dbReference type="ARBA" id="ARBA00022679"/>
    </source>
</evidence>
<dbReference type="InterPro" id="IPR005467">
    <property type="entry name" value="His_kinase_dom"/>
</dbReference>
<keyword evidence="3" id="KW-0597">Phosphoprotein</keyword>
<dbReference type="PANTHER" id="PTHR41523">
    <property type="entry name" value="TWO-COMPONENT SYSTEM SENSOR PROTEIN"/>
    <property type="match status" value="1"/>
</dbReference>
<dbReference type="InterPro" id="IPR003594">
    <property type="entry name" value="HATPase_dom"/>
</dbReference>
<dbReference type="AlphaFoldDB" id="C4FQE1"/>
<dbReference type="HOGENOM" id="CLU_045351_1_0_9"/>
<dbReference type="PANTHER" id="PTHR41523:SF8">
    <property type="entry name" value="ETHYLENE RESPONSE SENSOR PROTEIN"/>
    <property type="match status" value="1"/>
</dbReference>
<evidence type="ECO:0000256" key="7">
    <source>
        <dbReference type="ARBA" id="ARBA00022840"/>
    </source>
</evidence>
<dbReference type="InterPro" id="IPR011495">
    <property type="entry name" value="Sig_transdc_His_kin_sub2_dim/P"/>
</dbReference>
<reference evidence="10" key="1">
    <citation type="submission" date="2009-04" db="EMBL/GenBank/DDBJ databases">
        <authorList>
            <person name="Weinstock G."/>
            <person name="Sodergren E."/>
            <person name="Clifton S."/>
            <person name="Fulton L."/>
            <person name="Fulton B."/>
            <person name="Courtney L."/>
            <person name="Fronick C."/>
            <person name="Harrison M."/>
            <person name="Strong C."/>
            <person name="Farmer C."/>
            <person name="Delahaunty K."/>
            <person name="Markovic C."/>
            <person name="Hall O."/>
            <person name="Minx P."/>
            <person name="Tomlinson C."/>
            <person name="Mitreva M."/>
            <person name="Nelson J."/>
            <person name="Hou S."/>
            <person name="Wollam A."/>
            <person name="Pepin K.H."/>
            <person name="Johnson M."/>
            <person name="Bhonagiri V."/>
            <person name="Nash W.E."/>
            <person name="Warren W."/>
            <person name="Chinwalla A."/>
            <person name="Mardis E.R."/>
            <person name="Wilson R.K."/>
        </authorList>
    </citation>
    <scope>NUCLEOTIDE SEQUENCE [LARGE SCALE GENOMIC DNA]</scope>
    <source>
        <strain evidence="10">ATCC 17748</strain>
    </source>
</reference>
<evidence type="ECO:0000313" key="11">
    <source>
        <dbReference type="Proteomes" id="UP000003529"/>
    </source>
</evidence>
<keyword evidence="6 10" id="KW-0418">Kinase</keyword>
<gene>
    <name evidence="10" type="ORF">VEIDISOL_01007</name>
</gene>
<accession>C4FQE1</accession>
<name>C4FQE1_9FIRM</name>
<dbReference type="GO" id="GO:0004673">
    <property type="term" value="F:protein histidine kinase activity"/>
    <property type="evidence" value="ECO:0007669"/>
    <property type="project" value="UniProtKB-EC"/>
</dbReference>
<dbReference type="Gene3D" id="3.30.450.20">
    <property type="entry name" value="PAS domain"/>
    <property type="match status" value="1"/>
</dbReference>
<dbReference type="EC" id="2.7.13.3" evidence="2"/>
<evidence type="ECO:0000256" key="8">
    <source>
        <dbReference type="ARBA" id="ARBA00023012"/>
    </source>
</evidence>
<evidence type="ECO:0000256" key="2">
    <source>
        <dbReference type="ARBA" id="ARBA00012438"/>
    </source>
</evidence>
<dbReference type="SUPFAM" id="SSF55874">
    <property type="entry name" value="ATPase domain of HSP90 chaperone/DNA topoisomerase II/histidine kinase"/>
    <property type="match status" value="1"/>
</dbReference>
<dbReference type="PROSITE" id="PS50109">
    <property type="entry name" value="HIS_KIN"/>
    <property type="match status" value="1"/>
</dbReference>
<dbReference type="eggNOG" id="COG3920">
    <property type="taxonomic scope" value="Bacteria"/>
</dbReference>
<evidence type="ECO:0000256" key="6">
    <source>
        <dbReference type="ARBA" id="ARBA00022777"/>
    </source>
</evidence>
<dbReference type="GO" id="GO:0005524">
    <property type="term" value="F:ATP binding"/>
    <property type="evidence" value="ECO:0007669"/>
    <property type="project" value="UniProtKB-KW"/>
</dbReference>
<dbReference type="Proteomes" id="UP000003529">
    <property type="component" value="Unassembled WGS sequence"/>
</dbReference>
<keyword evidence="8" id="KW-0902">Two-component regulatory system</keyword>
<proteinExistence type="predicted"/>
<keyword evidence="5" id="KW-0547">Nucleotide-binding</keyword>
<dbReference type="SMART" id="SM00387">
    <property type="entry name" value="HATPase_c"/>
    <property type="match status" value="1"/>
</dbReference>
<protein>
    <recommendedName>
        <fullName evidence="2">histidine kinase</fullName>
        <ecNumber evidence="2">2.7.13.3</ecNumber>
    </recommendedName>
</protein>
<dbReference type="GO" id="GO:0000160">
    <property type="term" value="P:phosphorelay signal transduction system"/>
    <property type="evidence" value="ECO:0007669"/>
    <property type="project" value="UniProtKB-KW"/>
</dbReference>